<comment type="caution">
    <text evidence="2">The sequence shown here is derived from an EMBL/GenBank/DDBJ whole genome shotgun (WGS) entry which is preliminary data.</text>
</comment>
<dbReference type="RefSeq" id="WP_147405878.1">
    <property type="nucleotide sequence ID" value="NZ_RBII01000002.1"/>
</dbReference>
<dbReference type="GO" id="GO:0019068">
    <property type="term" value="P:virion assembly"/>
    <property type="evidence" value="ECO:0007669"/>
    <property type="project" value="InterPro"/>
</dbReference>
<evidence type="ECO:0000313" key="2">
    <source>
        <dbReference type="EMBL" id="RKQ68952.1"/>
    </source>
</evidence>
<gene>
    <name evidence="2" type="ORF">DES40_1728</name>
</gene>
<dbReference type="InParanoid" id="A0A420WDI6"/>
<dbReference type="EMBL" id="RBII01000002">
    <property type="protein sequence ID" value="RKQ68952.1"/>
    <property type="molecule type" value="Genomic_DNA"/>
</dbReference>
<reference evidence="2 3" key="1">
    <citation type="submission" date="2018-10" db="EMBL/GenBank/DDBJ databases">
        <title>Genomic Encyclopedia of Type Strains, Phase IV (KMG-IV): sequencing the most valuable type-strain genomes for metagenomic binning, comparative biology and taxonomic classification.</title>
        <authorList>
            <person name="Goeker M."/>
        </authorList>
    </citation>
    <scope>NUCLEOTIDE SEQUENCE [LARGE SCALE GENOMIC DNA]</scope>
    <source>
        <strain evidence="2 3">DSM 22008</strain>
    </source>
</reference>
<proteinExistence type="predicted"/>
<organism evidence="2 3">
    <name type="scientific">Litorimonas taeanensis</name>
    <dbReference type="NCBI Taxonomy" id="568099"/>
    <lineage>
        <taxon>Bacteria</taxon>
        <taxon>Pseudomonadati</taxon>
        <taxon>Pseudomonadota</taxon>
        <taxon>Alphaproteobacteria</taxon>
        <taxon>Maricaulales</taxon>
        <taxon>Robiginitomaculaceae</taxon>
    </lineage>
</organism>
<feature type="region of interest" description="Disordered" evidence="1">
    <location>
        <begin position="538"/>
        <end position="586"/>
    </location>
</feature>
<protein>
    <submittedName>
        <fullName evidence="2">Lambda family phage portal protein</fullName>
    </submittedName>
</protein>
<dbReference type="NCBIfam" id="TIGR01539">
    <property type="entry name" value="portal_lambda"/>
    <property type="match status" value="1"/>
</dbReference>
<dbReference type="Pfam" id="PF05136">
    <property type="entry name" value="Phage_portal_2"/>
    <property type="match status" value="1"/>
</dbReference>
<evidence type="ECO:0000256" key="1">
    <source>
        <dbReference type="SAM" id="MobiDB-lite"/>
    </source>
</evidence>
<name>A0A420WDI6_9PROT</name>
<keyword evidence="3" id="KW-1185">Reference proteome</keyword>
<evidence type="ECO:0000313" key="3">
    <source>
        <dbReference type="Proteomes" id="UP000282211"/>
    </source>
</evidence>
<sequence length="586" mass="65483">MTLSTPIQTDLTVSSVQDGMFSITPKPNGTETRLRVPVETRSARFGGRRFDGAGDDSRLLEGWSAYLNAPNPLGDQYERDTVTARIRDLENNDPLARSAIERRVDNIIGHGWGLTAMPNAKALGLDFDAAVDLAELIECEWELYTNHPLGCLTIEEDYSLSQILGMAYRYTYRDGEVFALLPMVAPHRGHHYATRIQLIDPDRVSNPQNAMDTETLKRGMEIDGNGRVIAIHIREGHPADWTVPMKSQTWRRVPMRGGTGRPNVIHHKVRTRIGQLRGTSRLTPLLKPLRALNVFDDAELQTKVANSVVTGFITSQFDVATAGQAVAAEVATKIEEQRLDYYEANPGVRKNPMGGKYPVLPGGDTYSPVETRRDTGEDFVNRVLHHVAAAAGLTFEQMTMRWDKLNYSAARGALLEIYKDFRRDQEDFAKGFFGVWFFAWLEEAFALRRLTPPKGKSGNTAPDFYDAPAAYARFKPILPPKGWVDPVKEATASGIRMNLDLSSLADEAAEQGKDWKDILHQKARERKAREDLGLPVMPFKVAMSTNAREDKSDEGNTEDEGNTDNESVNAETEVTQIDFMKNKSRA</sequence>
<accession>A0A420WDI6</accession>
<dbReference type="Proteomes" id="UP000282211">
    <property type="component" value="Unassembled WGS sequence"/>
</dbReference>
<dbReference type="InterPro" id="IPR006429">
    <property type="entry name" value="Phage_lambda_portal"/>
</dbReference>
<dbReference type="GO" id="GO:0005198">
    <property type="term" value="F:structural molecule activity"/>
    <property type="evidence" value="ECO:0007669"/>
    <property type="project" value="InterPro"/>
</dbReference>
<dbReference type="OrthoDB" id="9770450at2"/>
<dbReference type="AlphaFoldDB" id="A0A420WDI6"/>
<feature type="compositionally biased region" description="Polar residues" evidence="1">
    <location>
        <begin position="564"/>
        <end position="575"/>
    </location>
</feature>